<evidence type="ECO:0000313" key="2">
    <source>
        <dbReference type="EMBL" id="MBT2185547.1"/>
    </source>
</evidence>
<accession>A0A9X1AI35</accession>
<feature type="region of interest" description="Disordered" evidence="1">
    <location>
        <begin position="1"/>
        <end position="41"/>
    </location>
</feature>
<sequence>MGKRKQKKDVVKEAAPEPSSITPIRADVTPRQKNRKKDEETIRRRAHIHYWGRYRSQSAVDNLPCNNLRLIVTGK</sequence>
<gene>
    <name evidence="2" type="ORF">KK488_01135</name>
</gene>
<name>A0A9X1AI35_9SPHN</name>
<proteinExistence type="predicted"/>
<dbReference type="AlphaFoldDB" id="A0A9X1AI35"/>
<comment type="caution">
    <text evidence="2">The sequence shown here is derived from an EMBL/GenBank/DDBJ whole genome shotgun (WGS) entry which is preliminary data.</text>
</comment>
<protein>
    <submittedName>
        <fullName evidence="2">Uncharacterized protein</fullName>
    </submittedName>
</protein>
<evidence type="ECO:0000256" key="1">
    <source>
        <dbReference type="SAM" id="MobiDB-lite"/>
    </source>
</evidence>
<keyword evidence="3" id="KW-1185">Reference proteome</keyword>
<dbReference type="EMBL" id="JAHGAW010000001">
    <property type="protein sequence ID" value="MBT2185547.1"/>
    <property type="molecule type" value="Genomic_DNA"/>
</dbReference>
<dbReference type="Proteomes" id="UP001138757">
    <property type="component" value="Unassembled WGS sequence"/>
</dbReference>
<organism evidence="2 3">
    <name type="scientific">Sphingobium nicotianae</name>
    <dbReference type="NCBI Taxonomy" id="2782607"/>
    <lineage>
        <taxon>Bacteria</taxon>
        <taxon>Pseudomonadati</taxon>
        <taxon>Pseudomonadota</taxon>
        <taxon>Alphaproteobacteria</taxon>
        <taxon>Sphingomonadales</taxon>
        <taxon>Sphingomonadaceae</taxon>
        <taxon>Sphingobium</taxon>
    </lineage>
</organism>
<dbReference type="RefSeq" id="WP_214621294.1">
    <property type="nucleotide sequence ID" value="NZ_JAHGAW010000001.1"/>
</dbReference>
<evidence type="ECO:0000313" key="3">
    <source>
        <dbReference type="Proteomes" id="UP001138757"/>
    </source>
</evidence>
<reference evidence="2" key="1">
    <citation type="submission" date="2021-05" db="EMBL/GenBank/DDBJ databases">
        <title>Genome of Sphingobium sp. strain.</title>
        <authorList>
            <person name="Fan R."/>
        </authorList>
    </citation>
    <scope>NUCLEOTIDE SEQUENCE</scope>
    <source>
        <strain evidence="2">H33</strain>
    </source>
</reference>